<evidence type="ECO:0000256" key="2">
    <source>
        <dbReference type="SAM" id="MobiDB-lite"/>
    </source>
</evidence>
<dbReference type="PROSITE" id="PS51025">
    <property type="entry name" value="PWI"/>
    <property type="match status" value="1"/>
</dbReference>
<dbReference type="SMART" id="SM00311">
    <property type="entry name" value="PWI"/>
    <property type="match status" value="1"/>
</dbReference>
<dbReference type="Pfam" id="PF01480">
    <property type="entry name" value="PWI"/>
    <property type="match status" value="1"/>
</dbReference>
<dbReference type="PANTHER" id="PTHR18806">
    <property type="entry name" value="RBM25 PROTEIN"/>
    <property type="match status" value="1"/>
</dbReference>
<dbReference type="AlphaFoldDB" id="A0A1V8T224"/>
<dbReference type="Gene3D" id="1.20.1390.10">
    <property type="entry name" value="PWI domain"/>
    <property type="match status" value="1"/>
</dbReference>
<gene>
    <name evidence="5" type="ORF">B0A48_09235</name>
</gene>
<protein>
    <recommendedName>
        <fullName evidence="7">PWI domain-containing protein</fullName>
    </recommendedName>
</protein>
<feature type="domain" description="PWI" evidence="4">
    <location>
        <begin position="664"/>
        <end position="764"/>
    </location>
</feature>
<reference evidence="6" key="1">
    <citation type="submission" date="2017-03" db="EMBL/GenBank/DDBJ databases">
        <title>Genomes of endolithic fungi from Antarctica.</title>
        <authorList>
            <person name="Coleine C."/>
            <person name="Masonjones S."/>
            <person name="Stajich J.E."/>
        </authorList>
    </citation>
    <scope>NUCLEOTIDE SEQUENCE [LARGE SCALE GENOMIC DNA]</scope>
    <source>
        <strain evidence="6">CCFEE 5527</strain>
    </source>
</reference>
<feature type="region of interest" description="Disordered" evidence="2">
    <location>
        <begin position="522"/>
        <end position="549"/>
    </location>
</feature>
<dbReference type="InParanoid" id="A0A1V8T224"/>
<dbReference type="Gene3D" id="3.30.70.330">
    <property type="match status" value="1"/>
</dbReference>
<feature type="compositionally biased region" description="Pro residues" evidence="2">
    <location>
        <begin position="1"/>
        <end position="10"/>
    </location>
</feature>
<keyword evidence="1" id="KW-0694">RNA-binding</keyword>
<feature type="region of interest" description="Disordered" evidence="2">
    <location>
        <begin position="1"/>
        <end position="51"/>
    </location>
</feature>
<dbReference type="PROSITE" id="PS50102">
    <property type="entry name" value="RRM"/>
    <property type="match status" value="1"/>
</dbReference>
<dbReference type="GO" id="GO:0005681">
    <property type="term" value="C:spliceosomal complex"/>
    <property type="evidence" value="ECO:0007669"/>
    <property type="project" value="TreeGrafter"/>
</dbReference>
<feature type="compositionally biased region" description="Basic and acidic residues" evidence="2">
    <location>
        <begin position="334"/>
        <end position="351"/>
    </location>
</feature>
<dbReference type="InterPro" id="IPR000504">
    <property type="entry name" value="RRM_dom"/>
</dbReference>
<dbReference type="OrthoDB" id="6275295at2759"/>
<dbReference type="InterPro" id="IPR012677">
    <property type="entry name" value="Nucleotide-bd_a/b_plait_sf"/>
</dbReference>
<evidence type="ECO:0008006" key="7">
    <source>
        <dbReference type="Google" id="ProtNLM"/>
    </source>
</evidence>
<feature type="domain" description="RRM" evidence="3">
    <location>
        <begin position="129"/>
        <end position="212"/>
    </location>
</feature>
<proteinExistence type="predicted"/>
<accession>A0A1V8T224</accession>
<keyword evidence="6" id="KW-1185">Reference proteome</keyword>
<feature type="compositionally biased region" description="Acidic residues" evidence="2">
    <location>
        <begin position="421"/>
        <end position="433"/>
    </location>
</feature>
<dbReference type="SUPFAM" id="SSF54928">
    <property type="entry name" value="RNA-binding domain, RBD"/>
    <property type="match status" value="1"/>
</dbReference>
<organism evidence="5 6">
    <name type="scientific">Cryoendolithus antarcticus</name>
    <dbReference type="NCBI Taxonomy" id="1507870"/>
    <lineage>
        <taxon>Eukaryota</taxon>
        <taxon>Fungi</taxon>
        <taxon>Dikarya</taxon>
        <taxon>Ascomycota</taxon>
        <taxon>Pezizomycotina</taxon>
        <taxon>Dothideomycetes</taxon>
        <taxon>Dothideomycetidae</taxon>
        <taxon>Cladosporiales</taxon>
        <taxon>Cladosporiaceae</taxon>
        <taxon>Cryoendolithus</taxon>
    </lineage>
</organism>
<evidence type="ECO:0000256" key="1">
    <source>
        <dbReference type="PROSITE-ProRule" id="PRU00176"/>
    </source>
</evidence>
<dbReference type="InterPro" id="IPR002483">
    <property type="entry name" value="PWI_dom"/>
</dbReference>
<evidence type="ECO:0000259" key="4">
    <source>
        <dbReference type="PROSITE" id="PS51025"/>
    </source>
</evidence>
<sequence>MAYSYGPPPGAYAARPPSFPPAPGMAPPPGMDFPPGMPMPGQPFQAPPNIAGVDFSAPVIRLGLDPKPSSTPADRLTSNRGPGANVEPLGNRNRLGLGADSGRHLERDRAVVRESMVAMQPPTREEVARTIFVGNITDEAPDDDVLEGLFACAGKFRRWTRARDADDKKCRFGFAEYEDVESLEAATEVFGEGIEVPACKDGRVIKGEDAKTVKLMVVVDEQSRKYIDDWMSKRDEGEDAKEFRLDTARTEIAQYQASLVNADAFAANAAIMNGDQDGDAHMQYGETNGENGDAHTVSIALATDTDELADIPEDMRPTVAAEIKAFRDRSNRRDLDRLRKEEEMEHQERQKAMLGSRANRLASPPPSGPANGVPSGPRGPANAPSGPKSFRGAQMPSDYANGVAFVGANGTTANGGISISAEDEDDSASDEELEARRARKRTEDLEKQYIDQERRWLNRERISGTAREREREHERKAAEELTRTKDQLAKRFKEWNDDEETRLGREEYYIDRSAWLRKRGAYRDQEQRHDDADRAAEDRKKASLQAQRADARGQADAFLDEVSATITRNAAAEAPAQGFKLSLGARAKPAAPAPAAVPAARKSLADVEGLLDDEEDAAAAGISKPVLKPLSDTSTLPTHGADLSPADRASARQQLATEIPMNTEALFATPIKYSFLPDGYLEADIRPSVEKKIIDYVGVQDDLLVSVVLEGIQEKLPAGGLIERLEGGLEEEAAVLVKKVWRMLVFLGECGARVSGDRHSYSLPGAAGSCGTAVTFLTQLHPLIQPQRNDLRMPNTNGPVKGGSMF</sequence>
<evidence type="ECO:0000259" key="3">
    <source>
        <dbReference type="PROSITE" id="PS50102"/>
    </source>
</evidence>
<dbReference type="InterPro" id="IPR052768">
    <property type="entry name" value="RBM25"/>
</dbReference>
<feature type="compositionally biased region" description="Pro residues" evidence="2">
    <location>
        <begin position="17"/>
        <end position="41"/>
    </location>
</feature>
<dbReference type="STRING" id="1507870.A0A1V8T224"/>
<dbReference type="Pfam" id="PF00076">
    <property type="entry name" value="RRM_1"/>
    <property type="match status" value="1"/>
</dbReference>
<dbReference type="EMBL" id="NAJO01000019">
    <property type="protein sequence ID" value="OQO05466.1"/>
    <property type="molecule type" value="Genomic_DNA"/>
</dbReference>
<feature type="compositionally biased region" description="Polar residues" evidence="2">
    <location>
        <begin position="68"/>
        <end position="80"/>
    </location>
</feature>
<feature type="region of interest" description="Disordered" evidence="2">
    <location>
        <begin position="334"/>
        <end position="395"/>
    </location>
</feature>
<name>A0A1V8T224_9PEZI</name>
<evidence type="ECO:0000313" key="5">
    <source>
        <dbReference type="EMBL" id="OQO05466.1"/>
    </source>
</evidence>
<dbReference type="InterPro" id="IPR034268">
    <property type="entry name" value="RBM25_RRM"/>
</dbReference>
<feature type="compositionally biased region" description="Basic and acidic residues" evidence="2">
    <location>
        <begin position="522"/>
        <end position="541"/>
    </location>
</feature>
<feature type="region of interest" description="Disordered" evidence="2">
    <location>
        <begin position="622"/>
        <end position="651"/>
    </location>
</feature>
<dbReference type="Proteomes" id="UP000192596">
    <property type="component" value="Unassembled WGS sequence"/>
</dbReference>
<dbReference type="CDD" id="cd12446">
    <property type="entry name" value="RRM_RBM25"/>
    <property type="match status" value="1"/>
</dbReference>
<dbReference type="GO" id="GO:0003729">
    <property type="term" value="F:mRNA binding"/>
    <property type="evidence" value="ECO:0007669"/>
    <property type="project" value="TreeGrafter"/>
</dbReference>
<feature type="region of interest" description="Disordered" evidence="2">
    <location>
        <begin position="416"/>
        <end position="440"/>
    </location>
</feature>
<dbReference type="PANTHER" id="PTHR18806:SF4">
    <property type="entry name" value="RNA-BINDING PROTEIN 25"/>
    <property type="match status" value="1"/>
</dbReference>
<dbReference type="InterPro" id="IPR035979">
    <property type="entry name" value="RBD_domain_sf"/>
</dbReference>
<feature type="region of interest" description="Disordered" evidence="2">
    <location>
        <begin position="63"/>
        <end position="100"/>
    </location>
</feature>
<evidence type="ECO:0000313" key="6">
    <source>
        <dbReference type="Proteomes" id="UP000192596"/>
    </source>
</evidence>
<comment type="caution">
    <text evidence="5">The sequence shown here is derived from an EMBL/GenBank/DDBJ whole genome shotgun (WGS) entry which is preliminary data.</text>
</comment>